<comment type="similarity">
    <text evidence="3">Belongs to the class-I pyridoxal-phosphate-dependent aminotransferase family.</text>
</comment>
<dbReference type="Gene3D" id="3.90.1150.10">
    <property type="entry name" value="Aspartate Aminotransferase, domain 1"/>
    <property type="match status" value="1"/>
</dbReference>
<keyword evidence="3" id="KW-0032">Aminotransferase</keyword>
<dbReference type="SUPFAM" id="SSF53383">
    <property type="entry name" value="PLP-dependent transferases"/>
    <property type="match status" value="1"/>
</dbReference>
<organism evidence="5 6">
    <name type="scientific">Hornefia porci</name>
    <dbReference type="NCBI Taxonomy" id="2652292"/>
    <lineage>
        <taxon>Bacteria</taxon>
        <taxon>Bacillati</taxon>
        <taxon>Bacillota</taxon>
        <taxon>Clostridia</taxon>
        <taxon>Peptostreptococcales</taxon>
        <taxon>Anaerovoracaceae</taxon>
        <taxon>Hornefia</taxon>
    </lineage>
</organism>
<name>A0A1Q9JKY3_9FIRM</name>
<keyword evidence="3" id="KW-0808">Transferase</keyword>
<reference evidence="5 6" key="1">
    <citation type="journal article" date="2016" name="Appl. Environ. Microbiol.">
        <title>Function and Phylogeny of Bacterial Butyryl Coenzyme A:Acetate Transferases and Their Diversity in the Proximal Colon of Swine.</title>
        <authorList>
            <person name="Trachsel J."/>
            <person name="Bayles D.O."/>
            <person name="Looft T."/>
            <person name="Levine U.Y."/>
            <person name="Allen H.K."/>
        </authorList>
    </citation>
    <scope>NUCLEOTIDE SEQUENCE [LARGE SCALE GENOMIC DNA]</scope>
    <source>
        <strain evidence="5 6">68-3-10</strain>
    </source>
</reference>
<dbReference type="PROSITE" id="PS00105">
    <property type="entry name" value="AA_TRANSFER_CLASS_1"/>
    <property type="match status" value="1"/>
</dbReference>
<dbReference type="EMBL" id="MJIE01000001">
    <property type="protein sequence ID" value="OLR56878.1"/>
    <property type="molecule type" value="Genomic_DNA"/>
</dbReference>
<dbReference type="EC" id="2.6.1.-" evidence="3"/>
<feature type="domain" description="Aminotransferase class I/classII large" evidence="4">
    <location>
        <begin position="15"/>
        <end position="347"/>
    </location>
</feature>
<comment type="caution">
    <text evidence="5">The sequence shown here is derived from an EMBL/GenBank/DDBJ whole genome shotgun (WGS) entry which is preliminary data.</text>
</comment>
<protein>
    <recommendedName>
        <fullName evidence="3">Aminotransferase</fullName>
        <ecNumber evidence="3">2.6.1.-</ecNumber>
    </recommendedName>
</protein>
<dbReference type="InterPro" id="IPR015424">
    <property type="entry name" value="PyrdxlP-dep_Trfase"/>
</dbReference>
<dbReference type="InterPro" id="IPR015422">
    <property type="entry name" value="PyrdxlP-dep_Trfase_small"/>
</dbReference>
<dbReference type="AlphaFoldDB" id="A0A1Q9JKY3"/>
<dbReference type="GO" id="GO:0008483">
    <property type="term" value="F:transaminase activity"/>
    <property type="evidence" value="ECO:0007669"/>
    <property type="project" value="UniProtKB-KW"/>
</dbReference>
<keyword evidence="6" id="KW-1185">Reference proteome</keyword>
<keyword evidence="2" id="KW-0663">Pyridoxal phosphate</keyword>
<dbReference type="Gene3D" id="3.40.640.10">
    <property type="entry name" value="Type I PLP-dependent aspartate aminotransferase-like (Major domain)"/>
    <property type="match status" value="1"/>
</dbReference>
<gene>
    <name evidence="5" type="ORF">BHK98_00590</name>
</gene>
<evidence type="ECO:0000256" key="1">
    <source>
        <dbReference type="ARBA" id="ARBA00001933"/>
    </source>
</evidence>
<dbReference type="PANTHER" id="PTHR42885">
    <property type="entry name" value="HISTIDINOL-PHOSPHATE AMINOTRANSFERASE-RELATED"/>
    <property type="match status" value="1"/>
</dbReference>
<evidence type="ECO:0000313" key="5">
    <source>
        <dbReference type="EMBL" id="OLR56878.1"/>
    </source>
</evidence>
<evidence type="ECO:0000256" key="2">
    <source>
        <dbReference type="ARBA" id="ARBA00022898"/>
    </source>
</evidence>
<comment type="cofactor">
    <cofactor evidence="1 3">
        <name>pyridoxal 5'-phosphate</name>
        <dbReference type="ChEBI" id="CHEBI:597326"/>
    </cofactor>
</comment>
<dbReference type="Proteomes" id="UP000187404">
    <property type="component" value="Unassembled WGS sequence"/>
</dbReference>
<dbReference type="CDD" id="cd00609">
    <property type="entry name" value="AAT_like"/>
    <property type="match status" value="1"/>
</dbReference>
<dbReference type="Pfam" id="PF00155">
    <property type="entry name" value="Aminotran_1_2"/>
    <property type="match status" value="1"/>
</dbReference>
<dbReference type="InterPro" id="IPR015421">
    <property type="entry name" value="PyrdxlP-dep_Trfase_major"/>
</dbReference>
<sequence length="360" mass="40331">MEKHGGNVYKYDGRVLDFSANLNPLGMPPEVKQAVLDGIDEYECYPDPDMRELKEAICRRTGVSTKHICCGNGGDDLIYRIVLAFRPKKALLVVPIFTEYEEALKLAECQIDYWFLKEENGFHLDDGIVGQIETGGYDMVILCSPNNPTGIPVEQKKITSIIYACHCSGARMLIDECFMDFVLGEENYTVLPRIEALPNVIILKSFTKLFAMAGLRLGFCLCGSAEDAAAVNGCMQTWPVSTPAAKAGIAALSLTDLEDQTRVRVALEREKLISALLGLGFRTYDSQANYIFFRSGEPLDEPLLEHSVLIRNCSNYRGLEDCPERGEYFYRIAVRTEEENRYIIRALTEILSGEQNSTQK</sequence>
<proteinExistence type="inferred from homology"/>
<accession>A0A1Q9JKY3</accession>
<dbReference type="PANTHER" id="PTHR42885:SF1">
    <property type="entry name" value="THREONINE-PHOSPHATE DECARBOXYLASE"/>
    <property type="match status" value="1"/>
</dbReference>
<dbReference type="GO" id="GO:0030170">
    <property type="term" value="F:pyridoxal phosphate binding"/>
    <property type="evidence" value="ECO:0007669"/>
    <property type="project" value="InterPro"/>
</dbReference>
<evidence type="ECO:0000259" key="4">
    <source>
        <dbReference type="Pfam" id="PF00155"/>
    </source>
</evidence>
<dbReference type="InterPro" id="IPR004838">
    <property type="entry name" value="NHTrfase_class1_PyrdxlP-BS"/>
</dbReference>
<dbReference type="STRING" id="1261640.BHK98_00590"/>
<evidence type="ECO:0000256" key="3">
    <source>
        <dbReference type="RuleBase" id="RU000481"/>
    </source>
</evidence>
<dbReference type="InterPro" id="IPR004839">
    <property type="entry name" value="Aminotransferase_I/II_large"/>
</dbReference>
<evidence type="ECO:0000313" key="6">
    <source>
        <dbReference type="Proteomes" id="UP000187404"/>
    </source>
</evidence>